<reference evidence="1" key="1">
    <citation type="submission" date="2024-02" db="EMBL/GenBank/DDBJ databases">
        <title>Metagenome Assembled Genome of Zalaria obscura JY119.</title>
        <authorList>
            <person name="Vighnesh L."/>
            <person name="Jagadeeshwari U."/>
            <person name="Venkata Ramana C."/>
            <person name="Sasikala C."/>
        </authorList>
    </citation>
    <scope>NUCLEOTIDE SEQUENCE</scope>
    <source>
        <strain evidence="1">JY119</strain>
    </source>
</reference>
<comment type="caution">
    <text evidence="1">The sequence shown here is derived from an EMBL/GenBank/DDBJ whole genome shotgun (WGS) entry which is preliminary data.</text>
</comment>
<dbReference type="Proteomes" id="UP001320706">
    <property type="component" value="Unassembled WGS sequence"/>
</dbReference>
<protein>
    <submittedName>
        <fullName evidence="1">Uncharacterized protein</fullName>
    </submittedName>
</protein>
<keyword evidence="2" id="KW-1185">Reference proteome</keyword>
<accession>A0ACC3SKS1</accession>
<proteinExistence type="predicted"/>
<dbReference type="EMBL" id="JAMKPW020000005">
    <property type="protein sequence ID" value="KAK8217549.1"/>
    <property type="molecule type" value="Genomic_DNA"/>
</dbReference>
<organism evidence="1 2">
    <name type="scientific">Zalaria obscura</name>
    <dbReference type="NCBI Taxonomy" id="2024903"/>
    <lineage>
        <taxon>Eukaryota</taxon>
        <taxon>Fungi</taxon>
        <taxon>Dikarya</taxon>
        <taxon>Ascomycota</taxon>
        <taxon>Pezizomycotina</taxon>
        <taxon>Dothideomycetes</taxon>
        <taxon>Dothideomycetidae</taxon>
        <taxon>Dothideales</taxon>
        <taxon>Zalariaceae</taxon>
        <taxon>Zalaria</taxon>
    </lineage>
</organism>
<gene>
    <name evidence="1" type="ORF">M8818_001307</name>
</gene>
<evidence type="ECO:0000313" key="1">
    <source>
        <dbReference type="EMBL" id="KAK8217549.1"/>
    </source>
</evidence>
<sequence>MSGYEGTLPPIPSFPLPSPTPQLTPLRRTQHLAPRHHLTHPAPPRSQHLLQHPRPGRHLRRPRAPQHPRPATPPRRVRRLPHPRAGLRHDGRREHQRRGRPDTAAVAVTAGDGRRAPLPTGGTTHGVRRSAAATGRGGLGRLPGRARAYTKGAVAGRHELSDLLECVPGGPAPVGGPPAVS</sequence>
<name>A0ACC3SKS1_9PEZI</name>
<evidence type="ECO:0000313" key="2">
    <source>
        <dbReference type="Proteomes" id="UP001320706"/>
    </source>
</evidence>